<protein>
    <submittedName>
        <fullName evidence="2">Uncharacterized protein</fullName>
    </submittedName>
</protein>
<proteinExistence type="predicted"/>
<evidence type="ECO:0000313" key="2">
    <source>
        <dbReference type="EMBL" id="VDM68177.1"/>
    </source>
</evidence>
<keyword evidence="3" id="KW-1185">Reference proteome</keyword>
<name>A0A3P7IV88_STRVU</name>
<reference evidence="2 3" key="1">
    <citation type="submission" date="2018-11" db="EMBL/GenBank/DDBJ databases">
        <authorList>
            <consortium name="Pathogen Informatics"/>
        </authorList>
    </citation>
    <scope>NUCLEOTIDE SEQUENCE [LARGE SCALE GENOMIC DNA]</scope>
</reference>
<gene>
    <name evidence="2" type="ORF">SVUK_LOCUS3175</name>
</gene>
<dbReference type="Proteomes" id="UP000270094">
    <property type="component" value="Unassembled WGS sequence"/>
</dbReference>
<evidence type="ECO:0000256" key="1">
    <source>
        <dbReference type="SAM" id="MobiDB-lite"/>
    </source>
</evidence>
<sequence length="135" mass="14546">MPSHSERASAGGSNSNGSAPPLKMKSATDSEKILDYWTNPEGKKSTEEKKDSDDLHTAIDDEKVENKVVLSIVEEPPLLANFEDERQKKGKIEGAKKAVALPLDLTPKAGAHSGENASLRSPECLNRQAQPIAAR</sequence>
<feature type="compositionally biased region" description="Basic and acidic residues" evidence="1">
    <location>
        <begin position="41"/>
        <end position="63"/>
    </location>
</feature>
<feature type="region of interest" description="Disordered" evidence="1">
    <location>
        <begin position="1"/>
        <end position="63"/>
    </location>
</feature>
<organism evidence="2 3">
    <name type="scientific">Strongylus vulgaris</name>
    <name type="common">Blood worm</name>
    <dbReference type="NCBI Taxonomy" id="40348"/>
    <lineage>
        <taxon>Eukaryota</taxon>
        <taxon>Metazoa</taxon>
        <taxon>Ecdysozoa</taxon>
        <taxon>Nematoda</taxon>
        <taxon>Chromadorea</taxon>
        <taxon>Rhabditida</taxon>
        <taxon>Rhabditina</taxon>
        <taxon>Rhabditomorpha</taxon>
        <taxon>Strongyloidea</taxon>
        <taxon>Strongylidae</taxon>
        <taxon>Strongylus</taxon>
    </lineage>
</organism>
<accession>A0A3P7IV88</accession>
<feature type="non-terminal residue" evidence="2">
    <location>
        <position position="135"/>
    </location>
</feature>
<evidence type="ECO:0000313" key="3">
    <source>
        <dbReference type="Proteomes" id="UP000270094"/>
    </source>
</evidence>
<feature type="region of interest" description="Disordered" evidence="1">
    <location>
        <begin position="107"/>
        <end position="135"/>
    </location>
</feature>
<dbReference type="AlphaFoldDB" id="A0A3P7IV88"/>
<feature type="compositionally biased region" description="Low complexity" evidence="1">
    <location>
        <begin position="8"/>
        <end position="19"/>
    </location>
</feature>
<dbReference type="EMBL" id="UYYB01007914">
    <property type="protein sequence ID" value="VDM68177.1"/>
    <property type="molecule type" value="Genomic_DNA"/>
</dbReference>